<proteinExistence type="predicted"/>
<keyword evidence="2" id="KW-1185">Reference proteome</keyword>
<name>A0A443IQC6_9BACI</name>
<evidence type="ECO:0000313" key="2">
    <source>
        <dbReference type="Proteomes" id="UP000273811"/>
    </source>
</evidence>
<gene>
    <name evidence="1" type="ORF">D4N35_011820</name>
</gene>
<organism evidence="1 2">
    <name type="scientific">Siminovitchia fortis</name>
    <dbReference type="NCBI Taxonomy" id="254758"/>
    <lineage>
        <taxon>Bacteria</taxon>
        <taxon>Bacillati</taxon>
        <taxon>Bacillota</taxon>
        <taxon>Bacilli</taxon>
        <taxon>Bacillales</taxon>
        <taxon>Bacillaceae</taxon>
        <taxon>Siminovitchia</taxon>
    </lineage>
</organism>
<dbReference type="Proteomes" id="UP000273811">
    <property type="component" value="Unassembled WGS sequence"/>
</dbReference>
<sequence>MINKQIEIKELIQSTLTKAGMDLDVKEERCGINMSYNFILHYVGFDVERIKSAIKEVPAAISLEDYIKTFSLHEGGHAVDRKALLASLDRTIEIHEMKQKHPIGDQYNNPHLLCMLIEEHQMNIGFEETAWKNAEKLNRKYRIVDSMVFEFLKNQSLKTYIDSYEKDLNIFERLVNSKSEQIA</sequence>
<dbReference type="OrthoDB" id="2449993at2"/>
<protein>
    <submittedName>
        <fullName evidence="1">Integrase</fullName>
    </submittedName>
</protein>
<accession>A0A443IQC6</accession>
<dbReference type="AlphaFoldDB" id="A0A443IQC6"/>
<reference evidence="1" key="1">
    <citation type="submission" date="2018-12" db="EMBL/GenBank/DDBJ databases">
        <authorList>
            <person name="Sun L."/>
            <person name="Chen Z."/>
        </authorList>
    </citation>
    <scope>NUCLEOTIDE SEQUENCE [LARGE SCALE GENOMIC DNA]</scope>
    <source>
        <strain evidence="1">DSM 16012</strain>
    </source>
</reference>
<comment type="caution">
    <text evidence="1">The sequence shown here is derived from an EMBL/GenBank/DDBJ whole genome shotgun (WGS) entry which is preliminary data.</text>
</comment>
<evidence type="ECO:0000313" key="1">
    <source>
        <dbReference type="EMBL" id="RWR08455.1"/>
    </source>
</evidence>
<dbReference type="EMBL" id="QYTU02000025">
    <property type="protein sequence ID" value="RWR08455.1"/>
    <property type="molecule type" value="Genomic_DNA"/>
</dbReference>
<dbReference type="RefSeq" id="WP_120073829.1">
    <property type="nucleotide sequence ID" value="NZ_CP126113.1"/>
</dbReference>